<protein>
    <submittedName>
        <fullName evidence="5">Pirin family protein</fullName>
    </submittedName>
</protein>
<sequence length="357" mass="37407">MEHLLRGVGGRSICQPIRHGWEFSDSAAPYRGRMNDGVQVIVPREVPLGGLRSMTVRRTLPARERSFVGAWCFVDHYGPDDVEVTGGMDVAPHPHCGLATVSWLFTGEVEHRDSLGTVATVRPGEVNLMTAGRGISHSEVSTAATSVLHGVQLWLVLPAESAGCEPRFEHHVPDVVAVAPGVVVSVFVGSLFGSSSPVAVATPLVGAEVVLEPGAVVDVPVPVGFELGVLVDRGSVVFAGQGLARGELGVVEAVGADAGGAPRHPGSVALQAGSDGARVLVLGGEPFAEEVVMWWNFIGRSHEEVVTAREEWEASGVSGASMGRFGSVQGYVGEVSRIPAPGLPGVRLRARGNRRRP</sequence>
<dbReference type="CDD" id="cd02247">
    <property type="entry name" value="cupin_pirin_C"/>
    <property type="match status" value="1"/>
</dbReference>
<evidence type="ECO:0000259" key="3">
    <source>
        <dbReference type="Pfam" id="PF02678"/>
    </source>
</evidence>
<dbReference type="EMBL" id="BAABFX010000028">
    <property type="protein sequence ID" value="GAA4397156.1"/>
    <property type="molecule type" value="Genomic_DNA"/>
</dbReference>
<dbReference type="CDD" id="cd02909">
    <property type="entry name" value="cupin_pirin_N"/>
    <property type="match status" value="1"/>
</dbReference>
<dbReference type="InterPro" id="IPR014710">
    <property type="entry name" value="RmlC-like_jellyroll"/>
</dbReference>
<evidence type="ECO:0000259" key="4">
    <source>
        <dbReference type="Pfam" id="PF05726"/>
    </source>
</evidence>
<dbReference type="InterPro" id="IPR012093">
    <property type="entry name" value="Pirin"/>
</dbReference>
<accession>A0ABP8JXB8</accession>
<dbReference type="PIRSF" id="PIRSF006232">
    <property type="entry name" value="Pirin"/>
    <property type="match status" value="1"/>
</dbReference>
<dbReference type="SUPFAM" id="SSF51182">
    <property type="entry name" value="RmlC-like cupins"/>
    <property type="match status" value="1"/>
</dbReference>
<keyword evidence="6" id="KW-1185">Reference proteome</keyword>
<evidence type="ECO:0000256" key="2">
    <source>
        <dbReference type="RuleBase" id="RU003457"/>
    </source>
</evidence>
<organism evidence="5 6">
    <name type="scientific">Ornithinibacter aureus</name>
    <dbReference type="NCBI Taxonomy" id="622664"/>
    <lineage>
        <taxon>Bacteria</taxon>
        <taxon>Bacillati</taxon>
        <taxon>Actinomycetota</taxon>
        <taxon>Actinomycetes</taxon>
        <taxon>Micrococcales</taxon>
        <taxon>Intrasporangiaceae</taxon>
        <taxon>Ornithinibacter</taxon>
    </lineage>
</organism>
<dbReference type="Pfam" id="PF05726">
    <property type="entry name" value="Pirin_C"/>
    <property type="match status" value="1"/>
</dbReference>
<gene>
    <name evidence="5" type="ORF">GCM10023153_20790</name>
</gene>
<reference evidence="6" key="1">
    <citation type="journal article" date="2019" name="Int. J. Syst. Evol. Microbiol.">
        <title>The Global Catalogue of Microorganisms (GCM) 10K type strain sequencing project: providing services to taxonomists for standard genome sequencing and annotation.</title>
        <authorList>
            <consortium name="The Broad Institute Genomics Platform"/>
            <consortium name="The Broad Institute Genome Sequencing Center for Infectious Disease"/>
            <person name="Wu L."/>
            <person name="Ma J."/>
        </authorList>
    </citation>
    <scope>NUCLEOTIDE SEQUENCE [LARGE SCALE GENOMIC DNA]</scope>
    <source>
        <strain evidence="6">JCM 17738</strain>
    </source>
</reference>
<dbReference type="PANTHER" id="PTHR13903:SF8">
    <property type="entry name" value="PIRIN"/>
    <property type="match status" value="1"/>
</dbReference>
<dbReference type="InterPro" id="IPR011051">
    <property type="entry name" value="RmlC_Cupin_sf"/>
</dbReference>
<feature type="domain" description="Pirin N-terminal" evidence="3">
    <location>
        <begin position="56"/>
        <end position="155"/>
    </location>
</feature>
<evidence type="ECO:0000313" key="5">
    <source>
        <dbReference type="EMBL" id="GAA4397156.1"/>
    </source>
</evidence>
<comment type="caution">
    <text evidence="5">The sequence shown here is derived from an EMBL/GenBank/DDBJ whole genome shotgun (WGS) entry which is preliminary data.</text>
</comment>
<dbReference type="PANTHER" id="PTHR13903">
    <property type="entry name" value="PIRIN-RELATED"/>
    <property type="match status" value="1"/>
</dbReference>
<dbReference type="Proteomes" id="UP001500390">
    <property type="component" value="Unassembled WGS sequence"/>
</dbReference>
<dbReference type="InterPro" id="IPR008778">
    <property type="entry name" value="Pirin_C_dom"/>
</dbReference>
<evidence type="ECO:0000256" key="1">
    <source>
        <dbReference type="ARBA" id="ARBA00008416"/>
    </source>
</evidence>
<dbReference type="InterPro" id="IPR003829">
    <property type="entry name" value="Pirin_N_dom"/>
</dbReference>
<proteinExistence type="inferred from homology"/>
<name>A0ABP8JXB8_9MICO</name>
<dbReference type="Gene3D" id="2.60.120.10">
    <property type="entry name" value="Jelly Rolls"/>
    <property type="match status" value="1"/>
</dbReference>
<evidence type="ECO:0000313" key="6">
    <source>
        <dbReference type="Proteomes" id="UP001500390"/>
    </source>
</evidence>
<dbReference type="Pfam" id="PF02678">
    <property type="entry name" value="Pirin"/>
    <property type="match status" value="1"/>
</dbReference>
<comment type="similarity">
    <text evidence="1 2">Belongs to the pirin family.</text>
</comment>
<feature type="domain" description="Pirin C-terminal" evidence="4">
    <location>
        <begin position="208"/>
        <end position="314"/>
    </location>
</feature>